<name>S4Y2X7_SORCE</name>
<organism evidence="2 3">
    <name type="scientific">Sorangium cellulosum So0157-2</name>
    <dbReference type="NCBI Taxonomy" id="1254432"/>
    <lineage>
        <taxon>Bacteria</taxon>
        <taxon>Pseudomonadati</taxon>
        <taxon>Myxococcota</taxon>
        <taxon>Polyangia</taxon>
        <taxon>Polyangiales</taxon>
        <taxon>Polyangiaceae</taxon>
        <taxon>Sorangium</taxon>
    </lineage>
</organism>
<accession>S4Y2X7</accession>
<dbReference type="EMBL" id="CP003969">
    <property type="protein sequence ID" value="AGP39154.1"/>
    <property type="molecule type" value="Genomic_DNA"/>
</dbReference>
<gene>
    <name evidence="2" type="ORF">SCE1572_34540</name>
</gene>
<sequence length="176" mass="17808">MPDRAAASGSIAIATMRAPASASARHVAPRTVRALLHPSRESSMCSSKPLPAGAIAPTARSAPLEAGLWSPRSRVISASTAAPSGQPAGAVHRKAKGRSSARAALEARGATHGATIANSSARALPRDVRMRAASYHGGEGGPTASNRAARRRARAGRAARGLRPARLGVARAGLHG</sequence>
<feature type="compositionally biased region" description="Basic residues" evidence="1">
    <location>
        <begin position="148"/>
        <end position="157"/>
    </location>
</feature>
<dbReference type="AlphaFoldDB" id="S4Y2X7"/>
<dbReference type="PATRIC" id="fig|1254432.3.peg.7824"/>
<protein>
    <submittedName>
        <fullName evidence="2">Uncharacterized protein</fullName>
    </submittedName>
</protein>
<evidence type="ECO:0000256" key="1">
    <source>
        <dbReference type="SAM" id="MobiDB-lite"/>
    </source>
</evidence>
<dbReference type="KEGG" id="scu:SCE1572_34540"/>
<feature type="region of interest" description="Disordered" evidence="1">
    <location>
        <begin position="1"/>
        <end position="27"/>
    </location>
</feature>
<dbReference type="Proteomes" id="UP000014803">
    <property type="component" value="Chromosome"/>
</dbReference>
<proteinExistence type="predicted"/>
<reference evidence="2 3" key="1">
    <citation type="journal article" date="2013" name="Sci. Rep.">
        <title>Extraordinary expansion of a Sorangium cellulosum genome from an alkaline milieu.</title>
        <authorList>
            <person name="Han K."/>
            <person name="Li Z.F."/>
            <person name="Peng R."/>
            <person name="Zhu L.P."/>
            <person name="Zhou T."/>
            <person name="Wang L.G."/>
            <person name="Li S.G."/>
            <person name="Zhang X.B."/>
            <person name="Hu W."/>
            <person name="Wu Z.H."/>
            <person name="Qin N."/>
            <person name="Li Y.Z."/>
        </authorList>
    </citation>
    <scope>NUCLEOTIDE SEQUENCE [LARGE SCALE GENOMIC DNA]</scope>
    <source>
        <strain evidence="2 3">So0157-2</strain>
    </source>
</reference>
<evidence type="ECO:0000313" key="3">
    <source>
        <dbReference type="Proteomes" id="UP000014803"/>
    </source>
</evidence>
<dbReference type="HOGENOM" id="CLU_1524179_0_0_7"/>
<evidence type="ECO:0000313" key="2">
    <source>
        <dbReference type="EMBL" id="AGP39154.1"/>
    </source>
</evidence>
<feature type="region of interest" description="Disordered" evidence="1">
    <location>
        <begin position="77"/>
        <end position="99"/>
    </location>
</feature>
<feature type="region of interest" description="Disordered" evidence="1">
    <location>
        <begin position="133"/>
        <end position="164"/>
    </location>
</feature>